<dbReference type="EMBL" id="CR522870">
    <property type="protein sequence ID" value="CAG36467.1"/>
    <property type="molecule type" value="Genomic_DNA"/>
</dbReference>
<dbReference type="Gene3D" id="3.10.20.30">
    <property type="match status" value="1"/>
</dbReference>
<sequence>MYIQLNGKKTEYSETTSISDILSDFKLMSESVVIEYNRILLSETDSINAPLVDGDSLEIVRFVGGG</sequence>
<dbReference type="SUPFAM" id="SSF54285">
    <property type="entry name" value="MoaD/ThiS"/>
    <property type="match status" value="1"/>
</dbReference>
<proteinExistence type="predicted"/>
<keyword evidence="2" id="KW-1185">Reference proteome</keyword>
<dbReference type="CDD" id="cd00565">
    <property type="entry name" value="Ubl_ThiS"/>
    <property type="match status" value="1"/>
</dbReference>
<dbReference type="Pfam" id="PF02597">
    <property type="entry name" value="ThiS"/>
    <property type="match status" value="1"/>
</dbReference>
<dbReference type="STRING" id="177439.DP1738"/>
<evidence type="ECO:0008006" key="3">
    <source>
        <dbReference type="Google" id="ProtNLM"/>
    </source>
</evidence>
<gene>
    <name evidence="1" type="ordered locus">DP1738</name>
</gene>
<dbReference type="InterPro" id="IPR016155">
    <property type="entry name" value="Mopterin_synth/thiamin_S_b"/>
</dbReference>
<dbReference type="Proteomes" id="UP000000602">
    <property type="component" value="Chromosome"/>
</dbReference>
<dbReference type="PANTHER" id="PTHR34472:SF1">
    <property type="entry name" value="SULFUR CARRIER PROTEIN THIS"/>
    <property type="match status" value="1"/>
</dbReference>
<organism evidence="1 2">
    <name type="scientific">Desulfotalea psychrophila (strain LSv54 / DSM 12343)</name>
    <dbReference type="NCBI Taxonomy" id="177439"/>
    <lineage>
        <taxon>Bacteria</taxon>
        <taxon>Pseudomonadati</taxon>
        <taxon>Thermodesulfobacteriota</taxon>
        <taxon>Desulfobulbia</taxon>
        <taxon>Desulfobulbales</taxon>
        <taxon>Desulfocapsaceae</taxon>
        <taxon>Desulfotalea</taxon>
    </lineage>
</organism>
<dbReference type="RefSeq" id="WP_011188979.1">
    <property type="nucleotide sequence ID" value="NC_006138.1"/>
</dbReference>
<reference evidence="2" key="1">
    <citation type="journal article" date="2004" name="Environ. Microbiol.">
        <title>The genome of Desulfotalea psychrophila, a sulfate-reducing bacterium from permanently cold Arctic sediments.</title>
        <authorList>
            <person name="Rabus R."/>
            <person name="Ruepp A."/>
            <person name="Frickey T."/>
            <person name="Rattei T."/>
            <person name="Fartmann B."/>
            <person name="Stark M."/>
            <person name="Bauer M."/>
            <person name="Zibat A."/>
            <person name="Lombardot T."/>
            <person name="Becker I."/>
            <person name="Amann J."/>
            <person name="Gellner K."/>
            <person name="Teeling H."/>
            <person name="Leuschner W.D."/>
            <person name="Gloeckner F.-O."/>
            <person name="Lupas A.N."/>
            <person name="Amann R."/>
            <person name="Klenk H.-P."/>
        </authorList>
    </citation>
    <scope>NUCLEOTIDE SEQUENCE [LARGE SCALE GENOMIC DNA]</scope>
    <source>
        <strain evidence="2">DSM 12343 / LSv54</strain>
    </source>
</reference>
<name>Q6AMF8_DESPS</name>
<dbReference type="HOGENOM" id="CLU_174611_3_0_7"/>
<dbReference type="InterPro" id="IPR012675">
    <property type="entry name" value="Beta-grasp_dom_sf"/>
</dbReference>
<dbReference type="InterPro" id="IPR003749">
    <property type="entry name" value="ThiS/MoaD-like"/>
</dbReference>
<dbReference type="NCBIfam" id="TIGR01683">
    <property type="entry name" value="thiS"/>
    <property type="match status" value="1"/>
</dbReference>
<dbReference type="PANTHER" id="PTHR34472">
    <property type="entry name" value="SULFUR CARRIER PROTEIN THIS"/>
    <property type="match status" value="1"/>
</dbReference>
<dbReference type="eggNOG" id="COG2104">
    <property type="taxonomic scope" value="Bacteria"/>
</dbReference>
<accession>Q6AMF8</accession>
<dbReference type="AlphaFoldDB" id="Q6AMF8"/>
<dbReference type="OrthoDB" id="197113at2"/>
<evidence type="ECO:0000313" key="1">
    <source>
        <dbReference type="EMBL" id="CAG36467.1"/>
    </source>
</evidence>
<protein>
    <recommendedName>
        <fullName evidence="3">Thiamine biosynthesis protein ThiS</fullName>
    </recommendedName>
</protein>
<evidence type="ECO:0000313" key="2">
    <source>
        <dbReference type="Proteomes" id="UP000000602"/>
    </source>
</evidence>
<dbReference type="InterPro" id="IPR010035">
    <property type="entry name" value="Thi_S"/>
</dbReference>
<dbReference type="KEGG" id="dps:DP1738"/>